<gene>
    <name evidence="12" type="ORF">U732_3976</name>
</gene>
<dbReference type="Pfam" id="PF04199">
    <property type="entry name" value="Cyclase"/>
    <property type="match status" value="1"/>
</dbReference>
<dbReference type="PANTHER" id="PTHR31118:SF32">
    <property type="entry name" value="KYNURENINE FORMAMIDASE"/>
    <property type="match status" value="1"/>
</dbReference>
<organism evidence="12 13">
    <name type="scientific">Clostridium argentinense CDC 2741</name>
    <dbReference type="NCBI Taxonomy" id="1418104"/>
    <lineage>
        <taxon>Bacteria</taxon>
        <taxon>Bacillati</taxon>
        <taxon>Bacillota</taxon>
        <taxon>Clostridia</taxon>
        <taxon>Eubacteriales</taxon>
        <taxon>Clostridiaceae</taxon>
        <taxon>Clostridium</taxon>
    </lineage>
</organism>
<keyword evidence="9" id="KW-0823">Tryptophan catabolism</keyword>
<keyword evidence="7" id="KW-0378">Hydrolase</keyword>
<reference evidence="12 13" key="1">
    <citation type="journal article" date="2015" name="Infect. Genet. Evol.">
        <title>Genomic sequences of six botulinum neurotoxin-producing strains representing three clostridial species illustrate the mobility and diversity of botulinum neurotoxin genes.</title>
        <authorList>
            <person name="Smith T.J."/>
            <person name="Hill K.K."/>
            <person name="Xie G."/>
            <person name="Foley B.T."/>
            <person name="Williamson C.H."/>
            <person name="Foster J.T."/>
            <person name="Johnson S.L."/>
            <person name="Chertkov O."/>
            <person name="Teshima H."/>
            <person name="Gibbons H.S."/>
            <person name="Johnsky L.A."/>
            <person name="Karavis M.A."/>
            <person name="Smith L.A."/>
        </authorList>
    </citation>
    <scope>NUCLEOTIDE SEQUENCE [LARGE SCALE GENOMIC DNA]</scope>
    <source>
        <strain evidence="12 13">CDC 2741</strain>
    </source>
</reference>
<comment type="function">
    <text evidence="2">Catalyzes the hydrolysis of N-formyl-L-kynurenine to L-kynurenine, the second step in the kynurenine pathway of tryptophan degradation.</text>
</comment>
<name>A0A0C1RCV2_9CLOT</name>
<evidence type="ECO:0000256" key="10">
    <source>
        <dbReference type="ARBA" id="ARBA00048496"/>
    </source>
</evidence>
<dbReference type="RefSeq" id="WP_039630015.1">
    <property type="nucleotide sequence ID" value="NZ_AYSO01000011.1"/>
</dbReference>
<comment type="caution">
    <text evidence="12">The sequence shown here is derived from an EMBL/GenBank/DDBJ whole genome shotgun (WGS) entry which is preliminary data.</text>
</comment>
<evidence type="ECO:0000256" key="4">
    <source>
        <dbReference type="ARBA" id="ARBA00012930"/>
    </source>
</evidence>
<evidence type="ECO:0000313" key="13">
    <source>
        <dbReference type="Proteomes" id="UP000031366"/>
    </source>
</evidence>
<dbReference type="InterPro" id="IPR007325">
    <property type="entry name" value="KFase/CYL"/>
</dbReference>
<protein>
    <recommendedName>
        <fullName evidence="5">Kynurenine formamidase</fullName>
        <ecNumber evidence="4">3.5.1.9</ecNumber>
    </recommendedName>
</protein>
<keyword evidence="8" id="KW-0862">Zinc</keyword>
<dbReference type="STRING" id="29341.RSJ17_09730"/>
<comment type="subunit">
    <text evidence="3">Homodimer.</text>
</comment>
<evidence type="ECO:0000256" key="7">
    <source>
        <dbReference type="ARBA" id="ARBA00022801"/>
    </source>
</evidence>
<evidence type="ECO:0000256" key="1">
    <source>
        <dbReference type="ARBA" id="ARBA00001947"/>
    </source>
</evidence>
<evidence type="ECO:0000256" key="8">
    <source>
        <dbReference type="ARBA" id="ARBA00022833"/>
    </source>
</evidence>
<comment type="pathway">
    <text evidence="11">Amino-acid degradation; L-tryptophan degradation via kynurenine pathway; L-kynurenine from L-tryptophan: step 2/2.</text>
</comment>
<dbReference type="OrthoDB" id="9796085at2"/>
<dbReference type="PANTHER" id="PTHR31118">
    <property type="entry name" value="CYCLASE-LIKE PROTEIN 2"/>
    <property type="match status" value="1"/>
</dbReference>
<comment type="catalytic activity">
    <reaction evidence="10">
        <text>N-formyl-L-kynurenine + H2O = L-kynurenine + formate + H(+)</text>
        <dbReference type="Rhea" id="RHEA:13009"/>
        <dbReference type="ChEBI" id="CHEBI:15377"/>
        <dbReference type="ChEBI" id="CHEBI:15378"/>
        <dbReference type="ChEBI" id="CHEBI:15740"/>
        <dbReference type="ChEBI" id="CHEBI:57959"/>
        <dbReference type="ChEBI" id="CHEBI:58629"/>
        <dbReference type="EC" id="3.5.1.9"/>
    </reaction>
</comment>
<keyword evidence="6" id="KW-0479">Metal-binding</keyword>
<dbReference type="GO" id="GO:0004061">
    <property type="term" value="F:arylformamidase activity"/>
    <property type="evidence" value="ECO:0007669"/>
    <property type="project" value="UniProtKB-EC"/>
</dbReference>
<accession>A0A0C1RCV2</accession>
<evidence type="ECO:0000256" key="3">
    <source>
        <dbReference type="ARBA" id="ARBA00011738"/>
    </source>
</evidence>
<dbReference type="AlphaFoldDB" id="A0A0C1RCV2"/>
<dbReference type="GO" id="GO:0019441">
    <property type="term" value="P:L-tryptophan catabolic process to kynurenine"/>
    <property type="evidence" value="ECO:0007669"/>
    <property type="project" value="InterPro"/>
</dbReference>
<dbReference type="FunFam" id="3.50.30.50:FF:000001">
    <property type="entry name" value="Kynurenine formamidase"/>
    <property type="match status" value="1"/>
</dbReference>
<dbReference type="GO" id="GO:0046872">
    <property type="term" value="F:metal ion binding"/>
    <property type="evidence" value="ECO:0007669"/>
    <property type="project" value="UniProtKB-KW"/>
</dbReference>
<evidence type="ECO:0000256" key="6">
    <source>
        <dbReference type="ARBA" id="ARBA00022723"/>
    </source>
</evidence>
<evidence type="ECO:0000256" key="11">
    <source>
        <dbReference type="ARBA" id="ARBA00060547"/>
    </source>
</evidence>
<proteinExistence type="predicted"/>
<evidence type="ECO:0000256" key="5">
    <source>
        <dbReference type="ARBA" id="ARBA00014889"/>
    </source>
</evidence>
<evidence type="ECO:0000256" key="9">
    <source>
        <dbReference type="ARBA" id="ARBA00023079"/>
    </source>
</evidence>
<dbReference type="Proteomes" id="UP000031366">
    <property type="component" value="Unassembled WGS sequence"/>
</dbReference>
<sequence length="209" mass="23922">MSRNFYDISIELSNNTAVYNGDPNVEIEDVFNISKGDDFNLSKLIITTHSGTHIDAPKHFFTDGYGIEEIPIEKLIGKAKVFEILNCSKIEKHHLENLFIEDGDRVFFKTSNYDKVTHKIFYEEFVHLTLEAAEYLVDKNINTVGIDYFSIESFNDDEFRVHKLLLKNNIVIVEGLNLKDVPEGNYELCALPIKIKNSDGAPARVVLYK</sequence>
<dbReference type="EC" id="3.5.1.9" evidence="4"/>
<dbReference type="Gene3D" id="3.50.30.50">
    <property type="entry name" value="Putative cyclase"/>
    <property type="match status" value="1"/>
</dbReference>
<dbReference type="InterPro" id="IPR037175">
    <property type="entry name" value="KFase_sf"/>
</dbReference>
<keyword evidence="13" id="KW-1185">Reference proteome</keyword>
<dbReference type="EMBL" id="AYSO01000011">
    <property type="protein sequence ID" value="KIE48201.1"/>
    <property type="molecule type" value="Genomic_DNA"/>
</dbReference>
<evidence type="ECO:0000256" key="2">
    <source>
        <dbReference type="ARBA" id="ARBA00002204"/>
    </source>
</evidence>
<evidence type="ECO:0000313" key="12">
    <source>
        <dbReference type="EMBL" id="KIE48201.1"/>
    </source>
</evidence>
<dbReference type="SUPFAM" id="SSF102198">
    <property type="entry name" value="Putative cyclase"/>
    <property type="match status" value="1"/>
</dbReference>
<comment type="cofactor">
    <cofactor evidence="1">
        <name>Zn(2+)</name>
        <dbReference type="ChEBI" id="CHEBI:29105"/>
    </cofactor>
</comment>